<evidence type="ECO:0000313" key="2">
    <source>
        <dbReference type="Proteomes" id="UP000694251"/>
    </source>
</evidence>
<reference evidence="1 2" key="1">
    <citation type="submission" date="2020-12" db="EMBL/GenBank/DDBJ databases">
        <title>Concerted genomic and epigenomic changes stabilize Arabidopsis allopolyploids.</title>
        <authorList>
            <person name="Chen Z."/>
        </authorList>
    </citation>
    <scope>NUCLEOTIDE SEQUENCE [LARGE SCALE GENOMIC DNA]</scope>
    <source>
        <strain evidence="1">As9502</strain>
        <tissue evidence="1">Leaf</tissue>
    </source>
</reference>
<organism evidence="1 2">
    <name type="scientific">Arabidopsis suecica</name>
    <name type="common">Swedish thale-cress</name>
    <name type="synonym">Cardaminopsis suecica</name>
    <dbReference type="NCBI Taxonomy" id="45249"/>
    <lineage>
        <taxon>Eukaryota</taxon>
        <taxon>Viridiplantae</taxon>
        <taxon>Streptophyta</taxon>
        <taxon>Embryophyta</taxon>
        <taxon>Tracheophyta</taxon>
        <taxon>Spermatophyta</taxon>
        <taxon>Magnoliopsida</taxon>
        <taxon>eudicotyledons</taxon>
        <taxon>Gunneridae</taxon>
        <taxon>Pentapetalae</taxon>
        <taxon>rosids</taxon>
        <taxon>malvids</taxon>
        <taxon>Brassicales</taxon>
        <taxon>Brassicaceae</taxon>
        <taxon>Camelineae</taxon>
        <taxon>Arabidopsis</taxon>
    </lineage>
</organism>
<gene>
    <name evidence="1" type="ORF">ISN44_As06g033250</name>
</gene>
<proteinExistence type="predicted"/>
<name>A0A8T2CI51_ARASU</name>
<dbReference type="Proteomes" id="UP000694251">
    <property type="component" value="Chromosome 6"/>
</dbReference>
<sequence>MGSMEAPLSEREHETEAPIGFIHYMDKIPANRTKAAVAVLLGEWNALDESTKIRHVMDASFLHTQRVLTYLKGHLGVTLV</sequence>
<evidence type="ECO:0000313" key="1">
    <source>
        <dbReference type="EMBL" id="KAG7599129.1"/>
    </source>
</evidence>
<dbReference type="AlphaFoldDB" id="A0A8T2CI51"/>
<comment type="caution">
    <text evidence="1">The sequence shown here is derived from an EMBL/GenBank/DDBJ whole genome shotgun (WGS) entry which is preliminary data.</text>
</comment>
<protein>
    <submittedName>
        <fullName evidence="1">Uncharacterized protein</fullName>
    </submittedName>
</protein>
<accession>A0A8T2CI51</accession>
<keyword evidence="2" id="KW-1185">Reference proteome</keyword>
<dbReference type="EMBL" id="JAEFBJ010000006">
    <property type="protein sequence ID" value="KAG7599129.1"/>
    <property type="molecule type" value="Genomic_DNA"/>
</dbReference>